<protein>
    <submittedName>
        <fullName evidence="2">Uncharacterized protein</fullName>
    </submittedName>
</protein>
<dbReference type="EMBL" id="PXXK01000028">
    <property type="protein sequence ID" value="RFN54385.1"/>
    <property type="molecule type" value="Genomic_DNA"/>
</dbReference>
<dbReference type="Proteomes" id="UP000265631">
    <property type="component" value="Unassembled WGS sequence"/>
</dbReference>
<evidence type="ECO:0000313" key="3">
    <source>
        <dbReference type="Proteomes" id="UP000265631"/>
    </source>
</evidence>
<evidence type="ECO:0000313" key="2">
    <source>
        <dbReference type="EMBL" id="RFN54385.1"/>
    </source>
</evidence>
<comment type="caution">
    <text evidence="2">The sequence shown here is derived from an EMBL/GenBank/DDBJ whole genome shotgun (WGS) entry which is preliminary data.</text>
</comment>
<keyword evidence="1" id="KW-0175">Coiled coil</keyword>
<evidence type="ECO:0000256" key="1">
    <source>
        <dbReference type="SAM" id="Coils"/>
    </source>
</evidence>
<name>A0A395N320_9HYPO</name>
<dbReference type="AlphaFoldDB" id="A0A395N320"/>
<gene>
    <name evidence="2" type="ORF">FIE12Z_1512</name>
</gene>
<accession>A0A395N320</accession>
<proteinExistence type="predicted"/>
<keyword evidence="3" id="KW-1185">Reference proteome</keyword>
<organism evidence="2 3">
    <name type="scientific">Fusarium flagelliforme</name>
    <dbReference type="NCBI Taxonomy" id="2675880"/>
    <lineage>
        <taxon>Eukaryota</taxon>
        <taxon>Fungi</taxon>
        <taxon>Dikarya</taxon>
        <taxon>Ascomycota</taxon>
        <taxon>Pezizomycotina</taxon>
        <taxon>Sordariomycetes</taxon>
        <taxon>Hypocreomycetidae</taxon>
        <taxon>Hypocreales</taxon>
        <taxon>Nectriaceae</taxon>
        <taxon>Fusarium</taxon>
        <taxon>Fusarium incarnatum-equiseti species complex</taxon>
    </lineage>
</organism>
<feature type="coiled-coil region" evidence="1">
    <location>
        <begin position="32"/>
        <end position="66"/>
    </location>
</feature>
<dbReference type="STRING" id="2594813.A0A395N320"/>
<sequence>MLTAPNVTQLTELTNSLDIYSRILALIFTYISDRFNDMMEGLHRELEDARAEKAKYERLLNQSLERERRLIIALEKCQNLHGQNGDAVDQDALRPPPDKLFVDKLLFLRQNIREFTYQYFNSWLPSAKISSNSIQEIARILNMEPFALFRTPNPSGTRENKRSNAAQSSKINRPINTLAGVTATVKRIELLRAVNTIWAYTVEFSILMHTQGQGFELYYGSDLPSSIQIDDNSMEVPGHIGTPSGSTVNLIMEPTLRRAGESEGGYVSQAVYLVKLAFTCETECWNAQDKIQMEKKTAPGPSRITGTRWRFMKRGYHS</sequence>
<reference evidence="2 3" key="1">
    <citation type="journal article" date="2018" name="PLoS Pathog.">
        <title>Evolution of structural diversity of trichothecenes, a family of toxins produced by plant pathogenic and entomopathogenic fungi.</title>
        <authorList>
            <person name="Proctor R.H."/>
            <person name="McCormick S.P."/>
            <person name="Kim H.S."/>
            <person name="Cardoza R.E."/>
            <person name="Stanley A.M."/>
            <person name="Lindo L."/>
            <person name="Kelly A."/>
            <person name="Brown D.W."/>
            <person name="Lee T."/>
            <person name="Vaughan M.M."/>
            <person name="Alexander N.J."/>
            <person name="Busman M."/>
            <person name="Gutierrez S."/>
        </authorList>
    </citation>
    <scope>NUCLEOTIDE SEQUENCE [LARGE SCALE GENOMIC DNA]</scope>
    <source>
        <strain evidence="2 3">NRRL 13405</strain>
    </source>
</reference>